<comment type="caution">
    <text evidence="1">The sequence shown here is derived from an EMBL/GenBank/DDBJ whole genome shotgun (WGS) entry which is preliminary data.</text>
</comment>
<proteinExistence type="predicted"/>
<gene>
    <name evidence="1" type="ORF">V6590_20430</name>
</gene>
<feature type="non-terminal residue" evidence="1">
    <location>
        <position position="89"/>
    </location>
</feature>
<dbReference type="RefSeq" id="WP_335425561.1">
    <property type="nucleotide sequence ID" value="NZ_JBALHR010000031.1"/>
</dbReference>
<reference evidence="1" key="1">
    <citation type="submission" date="2024-02" db="EMBL/GenBank/DDBJ databases">
        <title>Genome sequences of strain Gemmobacter sp. JM10B15.</title>
        <authorList>
            <person name="Zhang M."/>
        </authorList>
    </citation>
    <scope>NUCLEOTIDE SEQUENCE</scope>
    <source>
        <strain evidence="1">JM10B15</strain>
    </source>
</reference>
<protein>
    <submittedName>
        <fullName evidence="1">Uncharacterized protein</fullName>
    </submittedName>
</protein>
<keyword evidence="2" id="KW-1185">Reference proteome</keyword>
<sequence length="89" mass="8957">MPSLPPLADLIGSSLTEAQFKAGLQQFRDWASGLLGDSGTLAESLAALGAPFAGHVARSAATTLTAADRGRVISASGSWVLTLPLAAHA</sequence>
<name>A0ABU8C0P6_9RHOB</name>
<dbReference type="Proteomes" id="UP001431963">
    <property type="component" value="Unassembled WGS sequence"/>
</dbReference>
<accession>A0ABU8C0P6</accession>
<dbReference type="EMBL" id="JBALHR010000031">
    <property type="protein sequence ID" value="MEH7830523.1"/>
    <property type="molecule type" value="Genomic_DNA"/>
</dbReference>
<evidence type="ECO:0000313" key="1">
    <source>
        <dbReference type="EMBL" id="MEH7830523.1"/>
    </source>
</evidence>
<evidence type="ECO:0000313" key="2">
    <source>
        <dbReference type="Proteomes" id="UP001431963"/>
    </source>
</evidence>
<organism evidence="1 2">
    <name type="scientific">Gemmobacter denitrificans</name>
    <dbReference type="NCBI Taxonomy" id="3123040"/>
    <lineage>
        <taxon>Bacteria</taxon>
        <taxon>Pseudomonadati</taxon>
        <taxon>Pseudomonadota</taxon>
        <taxon>Alphaproteobacteria</taxon>
        <taxon>Rhodobacterales</taxon>
        <taxon>Paracoccaceae</taxon>
        <taxon>Gemmobacter</taxon>
    </lineage>
</organism>